<evidence type="ECO:0000313" key="2">
    <source>
        <dbReference type="EMBL" id="KAF2459220.1"/>
    </source>
</evidence>
<organism evidence="2 3">
    <name type="scientific">Lineolata rhizophorae</name>
    <dbReference type="NCBI Taxonomy" id="578093"/>
    <lineage>
        <taxon>Eukaryota</taxon>
        <taxon>Fungi</taxon>
        <taxon>Dikarya</taxon>
        <taxon>Ascomycota</taxon>
        <taxon>Pezizomycotina</taxon>
        <taxon>Dothideomycetes</taxon>
        <taxon>Dothideomycetes incertae sedis</taxon>
        <taxon>Lineolatales</taxon>
        <taxon>Lineolataceae</taxon>
        <taxon>Lineolata</taxon>
    </lineage>
</organism>
<dbReference type="AlphaFoldDB" id="A0A6A6P5D7"/>
<evidence type="ECO:0000313" key="3">
    <source>
        <dbReference type="Proteomes" id="UP000799766"/>
    </source>
</evidence>
<proteinExistence type="predicted"/>
<protein>
    <submittedName>
        <fullName evidence="2">Uncharacterized protein</fullName>
    </submittedName>
</protein>
<dbReference type="EMBL" id="MU001676">
    <property type="protein sequence ID" value="KAF2459220.1"/>
    <property type="molecule type" value="Genomic_DNA"/>
</dbReference>
<keyword evidence="3" id="KW-1185">Reference proteome</keyword>
<sequence>MRTGRGCGAACGVGSVATLFRDAPRSFSLPHPATVPRAHYVTTGRTTSTGARLVERRRRKGAARCGWASGCRRWSTSSCARLVLVTAGGGGGGGSDAGGCGRRAVCRIAYPNGEGSQVDRGHGFSDRHRCKRPLSFPADYRLYLPPIAPPRFSPRRCGGGVPTAPVLGGCGLAEAREARHMACARMGHPRPRPARERTGSSPSSLTGRNAPVVEWPPGSAWDSQVFRDDSP</sequence>
<dbReference type="Proteomes" id="UP000799766">
    <property type="component" value="Unassembled WGS sequence"/>
</dbReference>
<reference evidence="2" key="1">
    <citation type="journal article" date="2020" name="Stud. Mycol.">
        <title>101 Dothideomycetes genomes: a test case for predicting lifestyles and emergence of pathogens.</title>
        <authorList>
            <person name="Haridas S."/>
            <person name="Albert R."/>
            <person name="Binder M."/>
            <person name="Bloem J."/>
            <person name="Labutti K."/>
            <person name="Salamov A."/>
            <person name="Andreopoulos B."/>
            <person name="Baker S."/>
            <person name="Barry K."/>
            <person name="Bills G."/>
            <person name="Bluhm B."/>
            <person name="Cannon C."/>
            <person name="Castanera R."/>
            <person name="Culley D."/>
            <person name="Daum C."/>
            <person name="Ezra D."/>
            <person name="Gonzalez J."/>
            <person name="Henrissat B."/>
            <person name="Kuo A."/>
            <person name="Liang C."/>
            <person name="Lipzen A."/>
            <person name="Lutzoni F."/>
            <person name="Magnuson J."/>
            <person name="Mondo S."/>
            <person name="Nolan M."/>
            <person name="Ohm R."/>
            <person name="Pangilinan J."/>
            <person name="Park H.-J."/>
            <person name="Ramirez L."/>
            <person name="Alfaro M."/>
            <person name="Sun H."/>
            <person name="Tritt A."/>
            <person name="Yoshinaga Y."/>
            <person name="Zwiers L.-H."/>
            <person name="Turgeon B."/>
            <person name="Goodwin S."/>
            <person name="Spatafora J."/>
            <person name="Crous P."/>
            <person name="Grigoriev I."/>
        </authorList>
    </citation>
    <scope>NUCLEOTIDE SEQUENCE</scope>
    <source>
        <strain evidence="2">ATCC 16933</strain>
    </source>
</reference>
<feature type="region of interest" description="Disordered" evidence="1">
    <location>
        <begin position="185"/>
        <end position="231"/>
    </location>
</feature>
<accession>A0A6A6P5D7</accession>
<gene>
    <name evidence="2" type="ORF">BDY21DRAFT_362691</name>
</gene>
<name>A0A6A6P5D7_9PEZI</name>
<evidence type="ECO:0000256" key="1">
    <source>
        <dbReference type="SAM" id="MobiDB-lite"/>
    </source>
</evidence>